<gene>
    <name evidence="1" type="ORF">CDL12_01433</name>
</gene>
<keyword evidence="2" id="KW-1185">Reference proteome</keyword>
<comment type="caution">
    <text evidence="1">The sequence shown here is derived from an EMBL/GenBank/DDBJ whole genome shotgun (WGS) entry which is preliminary data.</text>
</comment>
<dbReference type="PANTHER" id="PTHR31286">
    <property type="entry name" value="GLYCINE-RICH CELL WALL STRUCTURAL PROTEIN 1.8-LIKE"/>
    <property type="match status" value="1"/>
</dbReference>
<reference evidence="2" key="1">
    <citation type="journal article" date="2018" name="Gigascience">
        <title>Genome assembly of the Pink Ipe (Handroanthus impetiginosus, Bignoniaceae), a highly valued, ecologically keystone Neotropical timber forest tree.</title>
        <authorList>
            <person name="Silva-Junior O.B."/>
            <person name="Grattapaglia D."/>
            <person name="Novaes E."/>
            <person name="Collevatti R.G."/>
        </authorList>
    </citation>
    <scope>NUCLEOTIDE SEQUENCE [LARGE SCALE GENOMIC DNA]</scope>
    <source>
        <strain evidence="2">cv. UFG-1</strain>
    </source>
</reference>
<proteinExistence type="predicted"/>
<dbReference type="EMBL" id="NKXS01000177">
    <property type="protein sequence ID" value="PIN25824.1"/>
    <property type="molecule type" value="Genomic_DNA"/>
</dbReference>
<protein>
    <submittedName>
        <fullName evidence="1">Uncharacterized protein</fullName>
    </submittedName>
</protein>
<dbReference type="STRING" id="429701.A0A2G9I7U6"/>
<evidence type="ECO:0000313" key="2">
    <source>
        <dbReference type="Proteomes" id="UP000231279"/>
    </source>
</evidence>
<dbReference type="AlphaFoldDB" id="A0A2G9I7U6"/>
<sequence>MGSLNHAKGVRTAIFTQEEVKKLSAPFQFTLVGKFSFGRPQVVLIKEYLVRLGCASARVQLLNRCHWTPNFNLKHEPFVALIWVRFSCLPLHLFDKRALFTIGELLGDPLKIDDATKTLSRINFARICIEIDLRHKPPTEVSVVNAGEWLIIPVIYEKLPQYCAHLGHEESSCYINNAGPRPRRNLEKSIPPQ</sequence>
<dbReference type="InterPro" id="IPR040256">
    <property type="entry name" value="At4g02000-like"/>
</dbReference>
<organism evidence="1 2">
    <name type="scientific">Handroanthus impetiginosus</name>
    <dbReference type="NCBI Taxonomy" id="429701"/>
    <lineage>
        <taxon>Eukaryota</taxon>
        <taxon>Viridiplantae</taxon>
        <taxon>Streptophyta</taxon>
        <taxon>Embryophyta</taxon>
        <taxon>Tracheophyta</taxon>
        <taxon>Spermatophyta</taxon>
        <taxon>Magnoliopsida</taxon>
        <taxon>eudicotyledons</taxon>
        <taxon>Gunneridae</taxon>
        <taxon>Pentapetalae</taxon>
        <taxon>asterids</taxon>
        <taxon>lamiids</taxon>
        <taxon>Lamiales</taxon>
        <taxon>Bignoniaceae</taxon>
        <taxon>Crescentiina</taxon>
        <taxon>Tabebuia alliance</taxon>
        <taxon>Handroanthus</taxon>
    </lineage>
</organism>
<name>A0A2G9I7U6_9LAMI</name>
<evidence type="ECO:0000313" key="1">
    <source>
        <dbReference type="EMBL" id="PIN25824.1"/>
    </source>
</evidence>
<dbReference type="Proteomes" id="UP000231279">
    <property type="component" value="Unassembled WGS sequence"/>
</dbReference>
<dbReference type="PANTHER" id="PTHR31286:SF179">
    <property type="entry name" value="RNASE H TYPE-1 DOMAIN-CONTAINING PROTEIN"/>
    <property type="match status" value="1"/>
</dbReference>
<dbReference type="OrthoDB" id="913867at2759"/>
<accession>A0A2G9I7U6</accession>